<dbReference type="AlphaFoldDB" id="A0A0W0XSW4"/>
<dbReference type="Proteomes" id="UP000054618">
    <property type="component" value="Unassembled WGS sequence"/>
</dbReference>
<dbReference type="STRING" id="45073.Lqui_2165"/>
<keyword evidence="3" id="KW-1185">Reference proteome</keyword>
<dbReference type="EMBL" id="LNYS01000018">
    <property type="protein sequence ID" value="KTD47901.1"/>
    <property type="molecule type" value="Genomic_DNA"/>
</dbReference>
<dbReference type="OrthoDB" id="9182727at2"/>
<protein>
    <recommendedName>
        <fullName evidence="1">PIN like domain-containing protein</fullName>
    </recommendedName>
</protein>
<evidence type="ECO:0000259" key="1">
    <source>
        <dbReference type="Pfam" id="PF18476"/>
    </source>
</evidence>
<reference evidence="2 3" key="1">
    <citation type="submission" date="2015-11" db="EMBL/GenBank/DDBJ databases">
        <title>Genomic analysis of 38 Legionella species identifies large and diverse effector repertoires.</title>
        <authorList>
            <person name="Burstein D."/>
            <person name="Amaro F."/>
            <person name="Zusman T."/>
            <person name="Lifshitz Z."/>
            <person name="Cohen O."/>
            <person name="Gilbert J.A."/>
            <person name="Pupko T."/>
            <person name="Shuman H.A."/>
            <person name="Segal G."/>
        </authorList>
    </citation>
    <scope>NUCLEOTIDE SEQUENCE [LARGE SCALE GENOMIC DNA]</scope>
    <source>
        <strain evidence="2 3">CDC#1442-AUS-E</strain>
    </source>
</reference>
<sequence length="384" mass="45134">MKNTFKHLIPLCPEEINKIWDNCIIVPDTNFLLQIYRYSESSRKTYLEVLNHEAIVNKLWMPFQVGLEFHENRIGVISHQTIVKDSVLDHIHSAQKTLKDKIVGLNIREHHPFLNESRLLGLIDEKIQDITSEVENLAKQHPNLVRNDALLEKIHNLFESRIGNKPSDEAIENYITEAKSLYSQGRGPGHKDDKKEENKKYSDYIIWKETIQQAKKLRMPVIFITNDTKEDWWQLYNGKKIGINFDNRKQFIEETGQDIILYTGEKFIEYASNHNKAKIDAKSLLSEMRELHNIDIQNDLFGDPEELKTKLMQILPEMKLRERAGLLSDLNNNRNYLRGLLDLKIDSEKFNQIMSTNEITDEDSFQDKFIKQLLVRYKNNLEDN</sequence>
<dbReference type="InterPro" id="IPR041578">
    <property type="entry name" value="PIN_8"/>
</dbReference>
<dbReference type="RefSeq" id="WP_058508256.1">
    <property type="nucleotide sequence ID" value="NZ_CAAAIK010000024.1"/>
</dbReference>
<gene>
    <name evidence="2" type="ORF">Lqui_2165</name>
</gene>
<organism evidence="2 3">
    <name type="scientific">Legionella quinlivanii</name>
    <dbReference type="NCBI Taxonomy" id="45073"/>
    <lineage>
        <taxon>Bacteria</taxon>
        <taxon>Pseudomonadati</taxon>
        <taxon>Pseudomonadota</taxon>
        <taxon>Gammaproteobacteria</taxon>
        <taxon>Legionellales</taxon>
        <taxon>Legionellaceae</taxon>
        <taxon>Legionella</taxon>
    </lineage>
</organism>
<evidence type="ECO:0000313" key="3">
    <source>
        <dbReference type="Proteomes" id="UP000054618"/>
    </source>
</evidence>
<evidence type="ECO:0000313" key="2">
    <source>
        <dbReference type="EMBL" id="KTD47901.1"/>
    </source>
</evidence>
<proteinExistence type="predicted"/>
<dbReference type="Pfam" id="PF18476">
    <property type="entry name" value="PIN_8"/>
    <property type="match status" value="1"/>
</dbReference>
<name>A0A0W0XSW4_9GAMM</name>
<accession>A0A0W0XSW4</accession>
<feature type="domain" description="PIN like" evidence="1">
    <location>
        <begin position="24"/>
        <end position="243"/>
    </location>
</feature>
<comment type="caution">
    <text evidence="2">The sequence shown here is derived from an EMBL/GenBank/DDBJ whole genome shotgun (WGS) entry which is preliminary data.</text>
</comment>
<dbReference type="PATRIC" id="fig|45073.5.peg.2284"/>